<dbReference type="RefSeq" id="WP_091472864.1">
    <property type="nucleotide sequence ID" value="NZ_FNFX01000005.1"/>
</dbReference>
<dbReference type="InterPro" id="IPR008554">
    <property type="entry name" value="Glutaredoxin-like"/>
</dbReference>
<dbReference type="Proteomes" id="UP000198629">
    <property type="component" value="Unassembled WGS sequence"/>
</dbReference>
<evidence type="ECO:0000313" key="1">
    <source>
        <dbReference type="EMBL" id="SDK83502.1"/>
    </source>
</evidence>
<dbReference type="Pfam" id="PF05768">
    <property type="entry name" value="Glrx-like"/>
    <property type="match status" value="1"/>
</dbReference>
<name>A0A1G9F525_9PROT</name>
<dbReference type="EMBL" id="FNFX01000005">
    <property type="protein sequence ID" value="SDK83502.1"/>
    <property type="molecule type" value="Genomic_DNA"/>
</dbReference>
<dbReference type="SUPFAM" id="SSF52833">
    <property type="entry name" value="Thioredoxin-like"/>
    <property type="match status" value="1"/>
</dbReference>
<organism evidence="1 2">
    <name type="scientific">Methylophilus rhizosphaerae</name>
    <dbReference type="NCBI Taxonomy" id="492660"/>
    <lineage>
        <taxon>Bacteria</taxon>
        <taxon>Pseudomonadati</taxon>
        <taxon>Pseudomonadota</taxon>
        <taxon>Betaproteobacteria</taxon>
        <taxon>Nitrosomonadales</taxon>
        <taxon>Methylophilaceae</taxon>
        <taxon>Methylophilus</taxon>
    </lineage>
</organism>
<dbReference type="InterPro" id="IPR036249">
    <property type="entry name" value="Thioredoxin-like_sf"/>
</dbReference>
<gene>
    <name evidence="1" type="ORF">SAMN05192566_2630</name>
</gene>
<reference evidence="2" key="1">
    <citation type="submission" date="2016-10" db="EMBL/GenBank/DDBJ databases">
        <authorList>
            <person name="Varghese N."/>
            <person name="Submissions S."/>
        </authorList>
    </citation>
    <scope>NUCLEOTIDE SEQUENCE [LARGE SCALE GENOMIC DNA]</scope>
    <source>
        <strain evidence="2">CBMB127</strain>
    </source>
</reference>
<keyword evidence="2" id="KW-1185">Reference proteome</keyword>
<protein>
    <submittedName>
        <fullName evidence="1">Glutaredoxin-like domain</fullName>
    </submittedName>
</protein>
<sequence length="80" mass="9053">MRQPLILYGTLGCHLCEKAAHVLQSLALPYQTVDIIDDNVLLERFGTSIPVLRRSAAQSVPDAYLYWPFSATQVVEWLSY</sequence>
<proteinExistence type="predicted"/>
<evidence type="ECO:0000313" key="2">
    <source>
        <dbReference type="Proteomes" id="UP000198629"/>
    </source>
</evidence>
<dbReference type="OrthoDB" id="8537427at2"/>
<dbReference type="Gene3D" id="3.40.30.10">
    <property type="entry name" value="Glutaredoxin"/>
    <property type="match status" value="1"/>
</dbReference>
<dbReference type="AlphaFoldDB" id="A0A1G9F525"/>
<dbReference type="STRING" id="492660.SAMN05192566_2630"/>
<accession>A0A1G9F525</accession>